<feature type="region of interest" description="Disordered" evidence="1">
    <location>
        <begin position="37"/>
        <end position="56"/>
    </location>
</feature>
<reference evidence="2" key="2">
    <citation type="submission" date="2016-06" db="EMBL/GenBank/DDBJ databases">
        <title>The genome of a short-lived fish provides insights into sex chromosome evolution and the genetic control of aging.</title>
        <authorList>
            <person name="Reichwald K."/>
            <person name="Felder M."/>
            <person name="Petzold A."/>
            <person name="Koch P."/>
            <person name="Groth M."/>
            <person name="Platzer M."/>
        </authorList>
    </citation>
    <scope>NUCLEOTIDE SEQUENCE</scope>
    <source>
        <tissue evidence="2">Brain</tissue>
    </source>
</reference>
<evidence type="ECO:0000256" key="1">
    <source>
        <dbReference type="SAM" id="MobiDB-lite"/>
    </source>
</evidence>
<protein>
    <submittedName>
        <fullName evidence="2">Uncharacterized protein</fullName>
    </submittedName>
</protein>
<gene>
    <name evidence="2" type="primary">Nfu_g_1_019941</name>
</gene>
<organism evidence="2">
    <name type="scientific">Nothobranchius rachovii</name>
    <name type="common">bluefin notho</name>
    <dbReference type="NCBI Taxonomy" id="451742"/>
    <lineage>
        <taxon>Eukaryota</taxon>
        <taxon>Metazoa</taxon>
        <taxon>Chordata</taxon>
        <taxon>Craniata</taxon>
        <taxon>Vertebrata</taxon>
        <taxon>Euteleostomi</taxon>
        <taxon>Actinopterygii</taxon>
        <taxon>Neopterygii</taxon>
        <taxon>Teleostei</taxon>
        <taxon>Neoteleostei</taxon>
        <taxon>Acanthomorphata</taxon>
        <taxon>Ovalentaria</taxon>
        <taxon>Atherinomorphae</taxon>
        <taxon>Cyprinodontiformes</taxon>
        <taxon>Nothobranchiidae</taxon>
        <taxon>Nothobranchius</taxon>
    </lineage>
</organism>
<reference evidence="2" key="1">
    <citation type="submission" date="2016-05" db="EMBL/GenBank/DDBJ databases">
        <authorList>
            <person name="Lavstsen T."/>
            <person name="Jespersen J.S."/>
        </authorList>
    </citation>
    <scope>NUCLEOTIDE SEQUENCE</scope>
    <source>
        <tissue evidence="2">Brain</tissue>
    </source>
</reference>
<feature type="non-terminal residue" evidence="2">
    <location>
        <position position="56"/>
    </location>
</feature>
<dbReference type="EMBL" id="HAEI01005177">
    <property type="protein sequence ID" value="SBR92115.1"/>
    <property type="molecule type" value="Transcribed_RNA"/>
</dbReference>
<evidence type="ECO:0000313" key="2">
    <source>
        <dbReference type="EMBL" id="SBR92115.1"/>
    </source>
</evidence>
<dbReference type="AlphaFoldDB" id="A0A1A8QE61"/>
<feature type="non-terminal residue" evidence="2">
    <location>
        <position position="1"/>
    </location>
</feature>
<sequence>ENNPGVTKLNESKAVDLFSIFCHLVTSCDQQQHPQVLRPGETLELGGGESRTRRGR</sequence>
<proteinExistence type="predicted"/>
<name>A0A1A8QE61_9TELE</name>
<accession>A0A1A8QE61</accession>